<protein>
    <submittedName>
        <fullName evidence="2">Uncharacterized protein</fullName>
    </submittedName>
</protein>
<reference evidence="3" key="1">
    <citation type="journal article" date="2019" name="Int. J. Syst. Evol. Microbiol.">
        <title>The Global Catalogue of Microorganisms (GCM) 10K type strain sequencing project: providing services to taxonomists for standard genome sequencing and annotation.</title>
        <authorList>
            <consortium name="The Broad Institute Genomics Platform"/>
            <consortium name="The Broad Institute Genome Sequencing Center for Infectious Disease"/>
            <person name="Wu L."/>
            <person name="Ma J."/>
        </authorList>
    </citation>
    <scope>NUCLEOTIDE SEQUENCE [LARGE SCALE GENOMIC DNA]</scope>
    <source>
        <strain evidence="3">JCM 14234</strain>
    </source>
</reference>
<dbReference type="EMBL" id="BAAAVS010000019">
    <property type="protein sequence ID" value="GAA3031690.1"/>
    <property type="molecule type" value="Genomic_DNA"/>
</dbReference>
<feature type="compositionally biased region" description="Basic and acidic residues" evidence="1">
    <location>
        <begin position="62"/>
        <end position="73"/>
    </location>
</feature>
<dbReference type="Proteomes" id="UP001501035">
    <property type="component" value="Unassembled WGS sequence"/>
</dbReference>
<name>A0ABP6L8C4_9ACTN</name>
<evidence type="ECO:0000313" key="3">
    <source>
        <dbReference type="Proteomes" id="UP001501035"/>
    </source>
</evidence>
<dbReference type="InterPro" id="IPR045596">
    <property type="entry name" value="DUF6459"/>
</dbReference>
<dbReference type="RefSeq" id="WP_290712875.1">
    <property type="nucleotide sequence ID" value="NZ_BAAAVS010000019.1"/>
</dbReference>
<gene>
    <name evidence="2" type="ORF">GCM10010528_11150</name>
</gene>
<proteinExistence type="predicted"/>
<comment type="caution">
    <text evidence="2">The sequence shown here is derived from an EMBL/GenBank/DDBJ whole genome shotgun (WGS) entry which is preliminary data.</text>
</comment>
<sequence length="194" mass="21024">MEPFRAALRPMYMDISSVVVRPAPQFEHPGRWATACECGDGAERPHATRPPAPGRLRAVPTADRRAADTAADRRAADTAAASAREFVIAAMTVVLEVVDRRRPVTALRPLVAAPVVDHVLSRGRARHESRTAPGPAARTAAAGLRLRRVHIQFVGDCAAEFFGSYTCGRRVRAFAGRMAVTKAACWQMQGLMLD</sequence>
<dbReference type="Pfam" id="PF20060">
    <property type="entry name" value="DUF6459"/>
    <property type="match status" value="1"/>
</dbReference>
<organism evidence="2 3">
    <name type="scientific">Gordonia defluvii</name>
    <dbReference type="NCBI Taxonomy" id="283718"/>
    <lineage>
        <taxon>Bacteria</taxon>
        <taxon>Bacillati</taxon>
        <taxon>Actinomycetota</taxon>
        <taxon>Actinomycetes</taxon>
        <taxon>Mycobacteriales</taxon>
        <taxon>Gordoniaceae</taxon>
        <taxon>Gordonia</taxon>
    </lineage>
</organism>
<accession>A0ABP6L8C4</accession>
<feature type="region of interest" description="Disordered" evidence="1">
    <location>
        <begin position="42"/>
        <end position="73"/>
    </location>
</feature>
<keyword evidence="3" id="KW-1185">Reference proteome</keyword>
<evidence type="ECO:0000256" key="1">
    <source>
        <dbReference type="SAM" id="MobiDB-lite"/>
    </source>
</evidence>
<evidence type="ECO:0000313" key="2">
    <source>
        <dbReference type="EMBL" id="GAA3031690.1"/>
    </source>
</evidence>